<evidence type="ECO:0000313" key="2">
    <source>
        <dbReference type="Proteomes" id="UP000790377"/>
    </source>
</evidence>
<protein>
    <submittedName>
        <fullName evidence="1">Uncharacterized protein</fullName>
    </submittedName>
</protein>
<comment type="caution">
    <text evidence="1">The sequence shown here is derived from an EMBL/GenBank/DDBJ whole genome shotgun (WGS) entry which is preliminary data.</text>
</comment>
<keyword evidence="2" id="KW-1185">Reference proteome</keyword>
<gene>
    <name evidence="1" type="ORF">BJ138DRAFT_1011531</name>
</gene>
<name>A0ACB8A8P9_9AGAM</name>
<reference evidence="1" key="1">
    <citation type="journal article" date="2021" name="New Phytol.">
        <title>Evolutionary innovations through gain and loss of genes in the ectomycorrhizal Boletales.</title>
        <authorList>
            <person name="Wu G."/>
            <person name="Miyauchi S."/>
            <person name="Morin E."/>
            <person name="Kuo A."/>
            <person name="Drula E."/>
            <person name="Varga T."/>
            <person name="Kohler A."/>
            <person name="Feng B."/>
            <person name="Cao Y."/>
            <person name="Lipzen A."/>
            <person name="Daum C."/>
            <person name="Hundley H."/>
            <person name="Pangilinan J."/>
            <person name="Johnson J."/>
            <person name="Barry K."/>
            <person name="LaButti K."/>
            <person name="Ng V."/>
            <person name="Ahrendt S."/>
            <person name="Min B."/>
            <person name="Choi I.G."/>
            <person name="Park H."/>
            <person name="Plett J.M."/>
            <person name="Magnuson J."/>
            <person name="Spatafora J.W."/>
            <person name="Nagy L.G."/>
            <person name="Henrissat B."/>
            <person name="Grigoriev I.V."/>
            <person name="Yang Z.L."/>
            <person name="Xu J."/>
            <person name="Martin F.M."/>
        </authorList>
    </citation>
    <scope>NUCLEOTIDE SEQUENCE</scope>
    <source>
        <strain evidence="1">ATCC 28755</strain>
    </source>
</reference>
<sequence>MIAIDLGLRAIIASGLKDCQVVFRSDSQGVIGALKAGCSRNDAQNDILRRIEALNRKHNIRLSADWVSTKLNIADPPSRGVFPTSSPRFPFPPSIPRYLKRFVRLVR</sequence>
<evidence type="ECO:0000313" key="1">
    <source>
        <dbReference type="EMBL" id="KAH7909073.1"/>
    </source>
</evidence>
<dbReference type="EMBL" id="MU267780">
    <property type="protein sequence ID" value="KAH7909073.1"/>
    <property type="molecule type" value="Genomic_DNA"/>
</dbReference>
<proteinExistence type="predicted"/>
<organism evidence="1 2">
    <name type="scientific">Hygrophoropsis aurantiaca</name>
    <dbReference type="NCBI Taxonomy" id="72124"/>
    <lineage>
        <taxon>Eukaryota</taxon>
        <taxon>Fungi</taxon>
        <taxon>Dikarya</taxon>
        <taxon>Basidiomycota</taxon>
        <taxon>Agaricomycotina</taxon>
        <taxon>Agaricomycetes</taxon>
        <taxon>Agaricomycetidae</taxon>
        <taxon>Boletales</taxon>
        <taxon>Coniophorineae</taxon>
        <taxon>Hygrophoropsidaceae</taxon>
        <taxon>Hygrophoropsis</taxon>
    </lineage>
</organism>
<dbReference type="Proteomes" id="UP000790377">
    <property type="component" value="Unassembled WGS sequence"/>
</dbReference>
<accession>A0ACB8A8P9</accession>